<evidence type="ECO:0000256" key="5">
    <source>
        <dbReference type="ARBA" id="ARBA00022927"/>
    </source>
</evidence>
<reference evidence="13" key="1">
    <citation type="journal article" date="2020" name="bioRxiv">
        <title>Hybrid origin of Populus tomentosa Carr. identified through genome sequencing and phylogenomic analysis.</title>
        <authorList>
            <person name="An X."/>
            <person name="Gao K."/>
            <person name="Chen Z."/>
            <person name="Li J."/>
            <person name="Yang X."/>
            <person name="Yang X."/>
            <person name="Zhou J."/>
            <person name="Guo T."/>
            <person name="Zhao T."/>
            <person name="Huang S."/>
            <person name="Miao D."/>
            <person name="Khan W.U."/>
            <person name="Rao P."/>
            <person name="Ye M."/>
            <person name="Lei B."/>
            <person name="Liao W."/>
            <person name="Wang J."/>
            <person name="Ji L."/>
            <person name="Li Y."/>
            <person name="Guo B."/>
            <person name="Mustafa N.S."/>
            <person name="Li S."/>
            <person name="Yun Q."/>
            <person name="Keller S.R."/>
            <person name="Mao J."/>
            <person name="Zhang R."/>
            <person name="Strauss S.H."/>
        </authorList>
    </citation>
    <scope>NUCLEOTIDE SEQUENCE</scope>
    <source>
        <strain evidence="13">GM15</strain>
        <tissue evidence="13">Leaf</tissue>
    </source>
</reference>
<gene>
    <name evidence="13" type="ORF">POTOM_011060</name>
</gene>
<evidence type="ECO:0000256" key="6">
    <source>
        <dbReference type="ARBA" id="ARBA00022989"/>
    </source>
</evidence>
<proteinExistence type="predicted"/>
<comment type="subcellular location">
    <subcellularLocation>
        <location evidence="2">Endomembrane system</location>
    </subcellularLocation>
    <subcellularLocation>
        <location evidence="1">Membrane</location>
        <topology evidence="1">Single-pass membrane protein</topology>
    </subcellularLocation>
</comment>
<dbReference type="InterPro" id="IPR010908">
    <property type="entry name" value="Longin_dom"/>
</dbReference>
<dbReference type="Proteomes" id="UP000886885">
    <property type="component" value="Chromosome 2D"/>
</dbReference>
<dbReference type="GO" id="GO:0016020">
    <property type="term" value="C:membrane"/>
    <property type="evidence" value="ECO:0007669"/>
    <property type="project" value="UniProtKB-SubCell"/>
</dbReference>
<keyword evidence="7 10" id="KW-0472">Membrane</keyword>
<evidence type="ECO:0000313" key="14">
    <source>
        <dbReference type="Proteomes" id="UP000886885"/>
    </source>
</evidence>
<dbReference type="InterPro" id="IPR001388">
    <property type="entry name" value="Synaptobrevin-like"/>
</dbReference>
<keyword evidence="5" id="KW-0653">Protein transport</keyword>
<dbReference type="InterPro" id="IPR042855">
    <property type="entry name" value="V_SNARE_CC"/>
</dbReference>
<keyword evidence="4 10" id="KW-0812">Transmembrane</keyword>
<dbReference type="CDD" id="cd15843">
    <property type="entry name" value="R-SNARE"/>
    <property type="match status" value="1"/>
</dbReference>
<dbReference type="PANTHER" id="PTHR21136">
    <property type="entry name" value="SNARE PROTEINS"/>
    <property type="match status" value="1"/>
</dbReference>
<organism evidence="13 14">
    <name type="scientific">Populus tomentosa</name>
    <name type="common">Chinese white poplar</name>
    <dbReference type="NCBI Taxonomy" id="118781"/>
    <lineage>
        <taxon>Eukaryota</taxon>
        <taxon>Viridiplantae</taxon>
        <taxon>Streptophyta</taxon>
        <taxon>Embryophyta</taxon>
        <taxon>Tracheophyta</taxon>
        <taxon>Spermatophyta</taxon>
        <taxon>Magnoliopsida</taxon>
        <taxon>eudicotyledons</taxon>
        <taxon>Gunneridae</taxon>
        <taxon>Pentapetalae</taxon>
        <taxon>rosids</taxon>
        <taxon>fabids</taxon>
        <taxon>Malpighiales</taxon>
        <taxon>Salicaceae</taxon>
        <taxon>Saliceae</taxon>
        <taxon>Populus</taxon>
    </lineage>
</organism>
<dbReference type="FunFam" id="1.20.5.110:FF:000109">
    <property type="entry name" value="Vesicle-associated membrane protein 722"/>
    <property type="match status" value="1"/>
</dbReference>
<dbReference type="GO" id="GO:0005737">
    <property type="term" value="C:cytoplasm"/>
    <property type="evidence" value="ECO:0007669"/>
    <property type="project" value="UniProtKB-ARBA"/>
</dbReference>
<keyword evidence="14" id="KW-1185">Reference proteome</keyword>
<dbReference type="AlphaFoldDB" id="A0A8X8DB79"/>
<dbReference type="Pfam" id="PF00957">
    <property type="entry name" value="Synaptobrevin"/>
    <property type="match status" value="1"/>
</dbReference>
<dbReference type="GO" id="GO:0012505">
    <property type="term" value="C:endomembrane system"/>
    <property type="evidence" value="ECO:0007669"/>
    <property type="project" value="UniProtKB-SubCell"/>
</dbReference>
<evidence type="ECO:0000313" key="13">
    <source>
        <dbReference type="EMBL" id="KAG6785330.1"/>
    </source>
</evidence>
<dbReference type="OrthoDB" id="248747at2759"/>
<evidence type="ECO:0000256" key="4">
    <source>
        <dbReference type="ARBA" id="ARBA00022692"/>
    </source>
</evidence>
<dbReference type="CDD" id="cd14824">
    <property type="entry name" value="Longin"/>
    <property type="match status" value="1"/>
</dbReference>
<feature type="domain" description="V-SNARE coiled-coil homology" evidence="12">
    <location>
        <begin position="92"/>
        <end position="158"/>
    </location>
</feature>
<name>A0A8X8DB79_POPTO</name>
<dbReference type="PROSITE" id="PS00417">
    <property type="entry name" value="SYNAPTOBREVIN"/>
    <property type="match status" value="1"/>
</dbReference>
<protein>
    <submittedName>
        <fullName evidence="13">Uncharacterized protein</fullName>
    </submittedName>
</protein>
<dbReference type="GO" id="GO:0015031">
    <property type="term" value="P:protein transport"/>
    <property type="evidence" value="ECO:0007669"/>
    <property type="project" value="UniProtKB-KW"/>
</dbReference>
<comment type="function">
    <text evidence="8">Involved in the targeting and/or fusion of transport vesicles to their target membrane.</text>
</comment>
<keyword evidence="3" id="KW-0813">Transport</keyword>
<sequence length="255" mass="28861">MGQQSLIYSFVARGTVILADYTDFSAYCVVAAESVGRQIPIAYLERIKEDFTNRYGGGKAAIAVANSLKKEFGPKLKEQMQYCMDHPEEVSKLAKVKAQVSEVKGVMMENIDKVLDRGVKIELLVDKTENLHSQQTYPESKDFHSRLGLVLHLCLLYITTVFELYLIIAAAFFLLTNERVLCCVVPGTRFQADRDPDKEENVVAEHENKADSVGDLDCPDFHHSIVYLRWLQMLKMIHPNSFGGCTFCYIVFGFK</sequence>
<dbReference type="PROSITE" id="PS50892">
    <property type="entry name" value="V_SNARE"/>
    <property type="match status" value="1"/>
</dbReference>
<accession>A0A8X8DB79</accession>
<evidence type="ECO:0000259" key="12">
    <source>
        <dbReference type="PROSITE" id="PS50892"/>
    </source>
</evidence>
<dbReference type="PANTHER" id="PTHR21136:SF168">
    <property type="entry name" value="VESICLE-ASSOCIATED MEMBRANE PROTEIN 9"/>
    <property type="match status" value="1"/>
</dbReference>
<keyword evidence="6 10" id="KW-1133">Transmembrane helix</keyword>
<evidence type="ECO:0000256" key="10">
    <source>
        <dbReference type="SAM" id="Phobius"/>
    </source>
</evidence>
<evidence type="ECO:0000256" key="1">
    <source>
        <dbReference type="ARBA" id="ARBA00004167"/>
    </source>
</evidence>
<evidence type="ECO:0000256" key="3">
    <source>
        <dbReference type="ARBA" id="ARBA00022448"/>
    </source>
</evidence>
<dbReference type="PROSITE" id="PS50859">
    <property type="entry name" value="LONGIN"/>
    <property type="match status" value="1"/>
</dbReference>
<dbReference type="InterPro" id="IPR051097">
    <property type="entry name" value="Synaptobrevin-like_transport"/>
</dbReference>
<dbReference type="Pfam" id="PF13774">
    <property type="entry name" value="Longin"/>
    <property type="match status" value="1"/>
</dbReference>
<feature type="transmembrane region" description="Helical" evidence="10">
    <location>
        <begin position="149"/>
        <end position="175"/>
    </location>
</feature>
<dbReference type="EMBL" id="JAAWWB010000004">
    <property type="protein sequence ID" value="KAG6785330.1"/>
    <property type="molecule type" value="Genomic_DNA"/>
</dbReference>
<evidence type="ECO:0000256" key="8">
    <source>
        <dbReference type="ARBA" id="ARBA00037493"/>
    </source>
</evidence>
<evidence type="ECO:0000256" key="7">
    <source>
        <dbReference type="ARBA" id="ARBA00023136"/>
    </source>
</evidence>
<keyword evidence="9" id="KW-0175">Coiled coil</keyword>
<evidence type="ECO:0000259" key="11">
    <source>
        <dbReference type="PROSITE" id="PS50859"/>
    </source>
</evidence>
<dbReference type="GO" id="GO:0016192">
    <property type="term" value="P:vesicle-mediated transport"/>
    <property type="evidence" value="ECO:0007669"/>
    <property type="project" value="InterPro"/>
</dbReference>
<feature type="domain" description="Longin" evidence="11">
    <location>
        <begin position="26"/>
        <end position="76"/>
    </location>
</feature>
<evidence type="ECO:0000256" key="9">
    <source>
        <dbReference type="PROSITE-ProRule" id="PRU00290"/>
    </source>
</evidence>
<comment type="caution">
    <text evidence="13">The sequence shown here is derived from an EMBL/GenBank/DDBJ whole genome shotgun (WGS) entry which is preliminary data.</text>
</comment>
<evidence type="ECO:0000256" key="2">
    <source>
        <dbReference type="ARBA" id="ARBA00004308"/>
    </source>
</evidence>